<dbReference type="EMBL" id="NIRI02000042">
    <property type="protein sequence ID" value="KAG5451835.1"/>
    <property type="molecule type" value="Genomic_DNA"/>
</dbReference>
<dbReference type="AlphaFoldDB" id="A0A8T1MSJ1"/>
<sequence length="92" mass="10164">MTKVLSSTQQQQQSSNMLTGWLVGSIPPAFVAGQLDQVSLRQLSATGSQPTPQQQAPLPSNTFWPLEICRHSPHFISSGNNRNALWFVLILF</sequence>
<reference evidence="1 2" key="2">
    <citation type="journal article" date="2021" name="Genomics">
        <title>High-quality reference genome for Clonorchis sinensis.</title>
        <authorList>
            <person name="Young N.D."/>
            <person name="Stroehlein A.J."/>
            <person name="Kinkar L."/>
            <person name="Wang T."/>
            <person name="Sohn W.M."/>
            <person name="Chang B.C.H."/>
            <person name="Kaur P."/>
            <person name="Weisz D."/>
            <person name="Dudchenko O."/>
            <person name="Aiden E.L."/>
            <person name="Korhonen P.K."/>
            <person name="Gasser R.B."/>
        </authorList>
    </citation>
    <scope>NUCLEOTIDE SEQUENCE [LARGE SCALE GENOMIC DNA]</scope>
    <source>
        <strain evidence="1">Cs-k2</strain>
    </source>
</reference>
<reference evidence="1 2" key="1">
    <citation type="journal article" date="2018" name="Biotechnol. Adv.">
        <title>Improved genomic resources and new bioinformatic workflow for the carcinogenic parasite Clonorchis sinensis: Biotechnological implications.</title>
        <authorList>
            <person name="Wang D."/>
            <person name="Korhonen P.K."/>
            <person name="Gasser R.B."/>
            <person name="Young N.D."/>
        </authorList>
    </citation>
    <scope>NUCLEOTIDE SEQUENCE [LARGE SCALE GENOMIC DNA]</scope>
    <source>
        <strain evidence="1">Cs-k2</strain>
    </source>
</reference>
<evidence type="ECO:0000313" key="2">
    <source>
        <dbReference type="Proteomes" id="UP000286415"/>
    </source>
</evidence>
<proteinExistence type="predicted"/>
<name>A0A8T1MSJ1_CLOSI</name>
<keyword evidence="2" id="KW-1185">Reference proteome</keyword>
<accession>A0A8T1MSJ1</accession>
<organism evidence="1 2">
    <name type="scientific">Clonorchis sinensis</name>
    <name type="common">Chinese liver fluke</name>
    <dbReference type="NCBI Taxonomy" id="79923"/>
    <lineage>
        <taxon>Eukaryota</taxon>
        <taxon>Metazoa</taxon>
        <taxon>Spiralia</taxon>
        <taxon>Lophotrochozoa</taxon>
        <taxon>Platyhelminthes</taxon>
        <taxon>Trematoda</taxon>
        <taxon>Digenea</taxon>
        <taxon>Opisthorchiida</taxon>
        <taxon>Opisthorchiata</taxon>
        <taxon>Opisthorchiidae</taxon>
        <taxon>Clonorchis</taxon>
    </lineage>
</organism>
<dbReference type="Proteomes" id="UP000286415">
    <property type="component" value="Unassembled WGS sequence"/>
</dbReference>
<gene>
    <name evidence="1" type="ORF">CSKR_201532</name>
</gene>
<comment type="caution">
    <text evidence="1">The sequence shown here is derived from an EMBL/GenBank/DDBJ whole genome shotgun (WGS) entry which is preliminary data.</text>
</comment>
<protein>
    <submittedName>
        <fullName evidence="1">Uncharacterized protein</fullName>
    </submittedName>
</protein>
<evidence type="ECO:0000313" key="1">
    <source>
        <dbReference type="EMBL" id="KAG5451835.1"/>
    </source>
</evidence>